<keyword evidence="1" id="KW-1133">Transmembrane helix</keyword>
<reference evidence="2" key="1">
    <citation type="submission" date="2023-07" db="EMBL/GenBank/DDBJ databases">
        <title>Genome content predicts the carbon catabolic preferences of heterotrophic bacteria.</title>
        <authorList>
            <person name="Gralka M."/>
        </authorList>
    </citation>
    <scope>NUCLEOTIDE SEQUENCE</scope>
    <source>
        <strain evidence="2">G2M05</strain>
    </source>
</reference>
<evidence type="ECO:0000313" key="3">
    <source>
        <dbReference type="Proteomes" id="UP001170624"/>
    </source>
</evidence>
<evidence type="ECO:0000313" key="2">
    <source>
        <dbReference type="EMBL" id="MDO6541955.1"/>
    </source>
</evidence>
<dbReference type="RefSeq" id="WP_062691444.1">
    <property type="nucleotide sequence ID" value="NZ_JAUOPU010000003.1"/>
</dbReference>
<organism evidence="2 3">
    <name type="scientific">Photobacterium sanguinicancri</name>
    <dbReference type="NCBI Taxonomy" id="875932"/>
    <lineage>
        <taxon>Bacteria</taxon>
        <taxon>Pseudomonadati</taxon>
        <taxon>Pseudomonadota</taxon>
        <taxon>Gammaproteobacteria</taxon>
        <taxon>Vibrionales</taxon>
        <taxon>Vibrionaceae</taxon>
        <taxon>Photobacterium</taxon>
    </lineage>
</organism>
<dbReference type="Proteomes" id="UP001170624">
    <property type="component" value="Unassembled WGS sequence"/>
</dbReference>
<evidence type="ECO:0000256" key="1">
    <source>
        <dbReference type="SAM" id="Phobius"/>
    </source>
</evidence>
<gene>
    <name evidence="2" type="ORF">Q4568_05405</name>
</gene>
<name>A0AAW7Y1R4_9GAMM</name>
<keyword evidence="1" id="KW-0472">Membrane</keyword>
<evidence type="ECO:0008006" key="4">
    <source>
        <dbReference type="Google" id="ProtNLM"/>
    </source>
</evidence>
<proteinExistence type="predicted"/>
<dbReference type="AlphaFoldDB" id="A0AAW7Y1R4"/>
<feature type="transmembrane region" description="Helical" evidence="1">
    <location>
        <begin position="12"/>
        <end position="31"/>
    </location>
</feature>
<feature type="transmembrane region" description="Helical" evidence="1">
    <location>
        <begin position="152"/>
        <end position="170"/>
    </location>
</feature>
<dbReference type="EMBL" id="JAUOPU010000003">
    <property type="protein sequence ID" value="MDO6541955.1"/>
    <property type="molecule type" value="Genomic_DNA"/>
</dbReference>
<sequence length="182" mass="20967">MTIRWQIPTWSVVATGLLMNIVSALMTNFYIEGETQAANMLTQQQIRNDKLIALTWQQVEAIDRKREYLLTLLVVSESNGHIISEYLSRFIRDDIQSWIDEPVEEISQDALPIIMDKLVKVQSLQRDKINQLYIENLTLIDSHAIKAKNISMLKSLALFLQIIGLGLVLARDLNRRDYKISP</sequence>
<accession>A0AAW7Y1R4</accession>
<protein>
    <recommendedName>
        <fullName evidence="4">DNA mismatch repair protein</fullName>
    </recommendedName>
</protein>
<comment type="caution">
    <text evidence="2">The sequence shown here is derived from an EMBL/GenBank/DDBJ whole genome shotgun (WGS) entry which is preliminary data.</text>
</comment>
<keyword evidence="1" id="KW-0812">Transmembrane</keyword>